<organism evidence="1 2">
    <name type="scientific">Bacillus fungorum</name>
    <dbReference type="NCBI Taxonomy" id="2039284"/>
    <lineage>
        <taxon>Bacteria</taxon>
        <taxon>Bacillati</taxon>
        <taxon>Bacillota</taxon>
        <taxon>Bacilli</taxon>
        <taxon>Bacillales</taxon>
        <taxon>Bacillaceae</taxon>
        <taxon>Bacillus</taxon>
    </lineage>
</organism>
<evidence type="ECO:0000313" key="2">
    <source>
        <dbReference type="Proteomes" id="UP000228484"/>
    </source>
</evidence>
<dbReference type="AlphaFoldDB" id="A0A2G6Q7H1"/>
<sequence>MKKVDELKAEVTENTDEYTQLCVNRILEEGKTYVASHKAEAVENKLNELGVKYFVFPVSKTEFLIEQNHLEELVDVQHETIDVQKTFNWKDRNLHWFDTEFLNTPKDIKHVLSYSEIADYYRENYVLQIENENGFSSLELDEVWKMMNLQ</sequence>
<reference evidence="1 2" key="1">
    <citation type="submission" date="2017-09" db="EMBL/GenBank/DDBJ databases">
        <title>Biocontrol bacteria screening and application from spent mushroom substrate.</title>
        <authorList>
            <person name="Sun X."/>
        </authorList>
    </citation>
    <scope>NUCLEOTIDE SEQUENCE [LARGE SCALE GENOMIC DNA]</scope>
    <source>
        <strain evidence="1 2">100374</strain>
    </source>
</reference>
<dbReference type="Proteomes" id="UP000228484">
    <property type="component" value="Unassembled WGS sequence"/>
</dbReference>
<name>A0A2G6Q7H1_9BACI</name>
<accession>A0A2G6Q7H1</accession>
<dbReference type="RefSeq" id="WP_099686008.1">
    <property type="nucleotide sequence ID" value="NZ_NWUW01000026.1"/>
</dbReference>
<gene>
    <name evidence="1" type="ORF">CO726_24735</name>
</gene>
<dbReference type="EMBL" id="NWUW01000026">
    <property type="protein sequence ID" value="PIE92776.1"/>
    <property type="molecule type" value="Genomic_DNA"/>
</dbReference>
<protein>
    <submittedName>
        <fullName evidence="1">Uncharacterized protein</fullName>
    </submittedName>
</protein>
<keyword evidence="2" id="KW-1185">Reference proteome</keyword>
<comment type="caution">
    <text evidence="1">The sequence shown here is derived from an EMBL/GenBank/DDBJ whole genome shotgun (WGS) entry which is preliminary data.</text>
</comment>
<proteinExistence type="predicted"/>
<evidence type="ECO:0000313" key="1">
    <source>
        <dbReference type="EMBL" id="PIE92776.1"/>
    </source>
</evidence>